<dbReference type="SUPFAM" id="SSF53720">
    <property type="entry name" value="ALDH-like"/>
    <property type="match status" value="1"/>
</dbReference>
<evidence type="ECO:0000256" key="1">
    <source>
        <dbReference type="ARBA" id="ARBA00023002"/>
    </source>
</evidence>
<dbReference type="InterPro" id="IPR016162">
    <property type="entry name" value="Ald_DH_N"/>
</dbReference>
<evidence type="ECO:0000313" key="2">
    <source>
        <dbReference type="EMBL" id="SIS55518.1"/>
    </source>
</evidence>
<dbReference type="InterPro" id="IPR016161">
    <property type="entry name" value="Ald_DH/histidinol_DH"/>
</dbReference>
<name>A0A1N7K1V1_9RHOB</name>
<accession>A0A1N7K1V1</accession>
<dbReference type="InterPro" id="IPR016163">
    <property type="entry name" value="Ald_DH_C"/>
</dbReference>
<dbReference type="EMBL" id="FTOM01000001">
    <property type="protein sequence ID" value="SIS55518.1"/>
    <property type="molecule type" value="Genomic_DNA"/>
</dbReference>
<dbReference type="Proteomes" id="UP000186098">
    <property type="component" value="Unassembled WGS sequence"/>
</dbReference>
<keyword evidence="1" id="KW-0560">Oxidoreductase</keyword>
<dbReference type="Gene3D" id="3.40.605.10">
    <property type="entry name" value="Aldehyde Dehydrogenase, Chain A, domain 1"/>
    <property type="match status" value="1"/>
</dbReference>
<sequence length="602" mass="58984">MSLPPPDYLPALLPEAPARALLDRAPPAGVAPAVLGQTDCTGRGAQLAALAARLRAEAETCAAALALAAGRPAGAVLAHDLPRAAAALAEAAGACADGGFAAGVAPAQGVGLIVAGGAGFADLAEAVARALLAHRGVMIADGGATASVLVAQAQMAGLAGLALAPSSDTPTSGTSAPEATAPENLTAMWLLGADPRAALRDTRGACPVWLAGRGTPVMIVAPDADPDAAADAVAEAAWSGAAGDGLRVLVAEALLSTLERRLRARLARLRAGNPRDLNVDLGPGTPAPLLEALRGESGLGIAEGPGGAALILGASLGVPGLERALSGPLVTVESFRTLPEALTLANATPWPHAAAVFATAWADIETLVRGLAAPVVRVNRVLPQPGEAMGGLVATGPLAPMPALPEAAAPRMGDPALAAAIARARAARLPQGRALGRALAALGAQFAPGVTVGASEGRVDAGSGAFCLDLPAPVGVLGLALPRNGTDGAALVLTALAAGNRVVAAGPLPEGFAVAVTARLGPGALTHLPAEQAPGLGAQDGLDALWVCAAPEGTAALWAGALAATPGPLPVLRIGAADWRATPEALAALAAHARRRRLIHLG</sequence>
<dbReference type="AlphaFoldDB" id="A0A1N7K1V1"/>
<reference evidence="3" key="1">
    <citation type="submission" date="2017-01" db="EMBL/GenBank/DDBJ databases">
        <authorList>
            <person name="Varghese N."/>
            <person name="Submissions S."/>
        </authorList>
    </citation>
    <scope>NUCLEOTIDE SEQUENCE [LARGE SCALE GENOMIC DNA]</scope>
    <source>
        <strain evidence="3">DSM 18714</strain>
    </source>
</reference>
<organism evidence="2 3">
    <name type="scientific">Phaeovulum vinaykumarii</name>
    <dbReference type="NCBI Taxonomy" id="407234"/>
    <lineage>
        <taxon>Bacteria</taxon>
        <taxon>Pseudomonadati</taxon>
        <taxon>Pseudomonadota</taxon>
        <taxon>Alphaproteobacteria</taxon>
        <taxon>Rhodobacterales</taxon>
        <taxon>Paracoccaceae</taxon>
        <taxon>Phaeovulum</taxon>
    </lineage>
</organism>
<keyword evidence="3" id="KW-1185">Reference proteome</keyword>
<protein>
    <submittedName>
        <fullName evidence="2">Acyl-CoA reductase</fullName>
    </submittedName>
</protein>
<dbReference type="RefSeq" id="WP_076363342.1">
    <property type="nucleotide sequence ID" value="NZ_FTOM01000001.1"/>
</dbReference>
<dbReference type="GO" id="GO:0016620">
    <property type="term" value="F:oxidoreductase activity, acting on the aldehyde or oxo group of donors, NAD or NADP as acceptor"/>
    <property type="evidence" value="ECO:0007669"/>
    <property type="project" value="InterPro"/>
</dbReference>
<evidence type="ECO:0000313" key="3">
    <source>
        <dbReference type="Proteomes" id="UP000186098"/>
    </source>
</evidence>
<dbReference type="PANTHER" id="PTHR11699">
    <property type="entry name" value="ALDEHYDE DEHYDROGENASE-RELATED"/>
    <property type="match status" value="1"/>
</dbReference>
<gene>
    <name evidence="2" type="ORF">SAMN05421795_101537</name>
</gene>
<proteinExistence type="predicted"/>
<dbReference type="STRING" id="407234.SAMN05421795_101537"/>
<dbReference type="Gene3D" id="3.40.309.10">
    <property type="entry name" value="Aldehyde Dehydrogenase, Chain A, domain 2"/>
    <property type="match status" value="2"/>
</dbReference>